<dbReference type="Gene3D" id="3.40.50.1240">
    <property type="entry name" value="Phosphoglycerate mutase-like"/>
    <property type="match status" value="1"/>
</dbReference>
<dbReference type="PANTHER" id="PTHR20935">
    <property type="entry name" value="PHOSPHOGLYCERATE MUTASE-RELATED"/>
    <property type="match status" value="1"/>
</dbReference>
<reference evidence="3 5" key="1">
    <citation type="submission" date="2019-07" db="EMBL/GenBank/DDBJ databases">
        <title>Genomes of sea-ice associated Colwellia species.</title>
        <authorList>
            <person name="Bowman J.P."/>
        </authorList>
    </citation>
    <scope>NUCLEOTIDE SEQUENCE [LARGE SCALE GENOMIC DNA]</scope>
    <source>
        <strain evidence="2 4">ACAM 607</strain>
        <strain evidence="3 5">IC036</strain>
    </source>
</reference>
<comment type="caution">
    <text evidence="3">The sequence shown here is derived from an EMBL/GenBank/DDBJ whole genome shotgun (WGS) entry which is preliminary data.</text>
</comment>
<dbReference type="CDD" id="cd07067">
    <property type="entry name" value="HP_PGM_like"/>
    <property type="match status" value="1"/>
</dbReference>
<dbReference type="EMBL" id="VOLR01000018">
    <property type="protein sequence ID" value="TWX57556.1"/>
    <property type="molecule type" value="Genomic_DNA"/>
</dbReference>
<dbReference type="SUPFAM" id="SSF53254">
    <property type="entry name" value="Phosphoglycerate mutase-like"/>
    <property type="match status" value="1"/>
</dbReference>
<dbReference type="SMART" id="SM00855">
    <property type="entry name" value="PGAM"/>
    <property type="match status" value="1"/>
</dbReference>
<dbReference type="InterPro" id="IPR051021">
    <property type="entry name" value="Mito_Ser/Thr_phosphatase"/>
</dbReference>
<keyword evidence="4" id="KW-1185">Reference proteome</keyword>
<dbReference type="PANTHER" id="PTHR20935:SF0">
    <property type="entry name" value="SERINE_THREONINE-PROTEIN PHOSPHATASE PGAM5, MITOCHONDRIAL"/>
    <property type="match status" value="1"/>
</dbReference>
<dbReference type="InterPro" id="IPR013078">
    <property type="entry name" value="His_Pase_superF_clade-1"/>
</dbReference>
<keyword evidence="1" id="KW-0378">Hydrolase</keyword>
<evidence type="ECO:0000313" key="4">
    <source>
        <dbReference type="Proteomes" id="UP000321525"/>
    </source>
</evidence>
<dbReference type="Pfam" id="PF00300">
    <property type="entry name" value="His_Phos_1"/>
    <property type="match status" value="1"/>
</dbReference>
<protein>
    <submittedName>
        <fullName evidence="3">Histidine phosphatase family protein</fullName>
    </submittedName>
</protein>
<dbReference type="EMBL" id="VOLQ01000028">
    <property type="protein sequence ID" value="TWX64908.1"/>
    <property type="molecule type" value="Genomic_DNA"/>
</dbReference>
<dbReference type="GO" id="GO:0016787">
    <property type="term" value="F:hydrolase activity"/>
    <property type="evidence" value="ECO:0007669"/>
    <property type="project" value="UniProtKB-KW"/>
</dbReference>
<accession>A0A5C6Q7Z2</accession>
<dbReference type="RefSeq" id="WP_146799960.1">
    <property type="nucleotide sequence ID" value="NZ_VOLP01000017.1"/>
</dbReference>
<dbReference type="InterPro" id="IPR029033">
    <property type="entry name" value="His_PPase_superfam"/>
</dbReference>
<evidence type="ECO:0000256" key="1">
    <source>
        <dbReference type="ARBA" id="ARBA00022801"/>
    </source>
</evidence>
<evidence type="ECO:0000313" key="3">
    <source>
        <dbReference type="EMBL" id="TWX64908.1"/>
    </source>
</evidence>
<sequence length="241" mass="27529">MTAIYLIRHGQASFGKADYDLLSEKGREQSRLLGKYWQAMSAPEKIYSGDLLRHGQTLEHFLLGYESEPSPVILHSGFNEFNHQELLTCHDARWKDFSKMAAIMSEQPSASKAFQKEFANALSRWISGNHDKDYKESWSQFKQRCVSALHDVIKQELTARKTPRQANQHTNNICIFTSSGTIAVIIQHVLGLSDDKALIINQQSRNTGVTKLLFSEKNLSIDYFNNYSHLTLAGEDWVTFR</sequence>
<dbReference type="AlphaFoldDB" id="A0A5C6Q7Z2"/>
<proteinExistence type="predicted"/>
<gene>
    <name evidence="2" type="ORF">ESZ26_13270</name>
    <name evidence="3" type="ORF">ESZ27_13585</name>
</gene>
<dbReference type="Proteomes" id="UP000321525">
    <property type="component" value="Unassembled WGS sequence"/>
</dbReference>
<dbReference type="OrthoDB" id="280692at2"/>
<organism evidence="3 5">
    <name type="scientific">Colwellia hornerae</name>
    <dbReference type="NCBI Taxonomy" id="89402"/>
    <lineage>
        <taxon>Bacteria</taxon>
        <taxon>Pseudomonadati</taxon>
        <taxon>Pseudomonadota</taxon>
        <taxon>Gammaproteobacteria</taxon>
        <taxon>Alteromonadales</taxon>
        <taxon>Colwelliaceae</taxon>
        <taxon>Colwellia</taxon>
    </lineage>
</organism>
<evidence type="ECO:0000313" key="2">
    <source>
        <dbReference type="EMBL" id="TWX57556.1"/>
    </source>
</evidence>
<evidence type="ECO:0000313" key="5">
    <source>
        <dbReference type="Proteomes" id="UP000321917"/>
    </source>
</evidence>
<dbReference type="Proteomes" id="UP000321917">
    <property type="component" value="Unassembled WGS sequence"/>
</dbReference>
<name>A0A5C6Q7Z2_9GAMM</name>